<dbReference type="PANTHER" id="PTHR42855:SF2">
    <property type="entry name" value="DRUG RESISTANCE ABC TRANSPORTER,ATP-BINDING PROTEIN"/>
    <property type="match status" value="1"/>
</dbReference>
<dbReference type="Gene3D" id="3.40.50.300">
    <property type="entry name" value="P-loop containing nucleotide triphosphate hydrolases"/>
    <property type="match status" value="1"/>
</dbReference>
<feature type="compositionally biased region" description="Basic and acidic residues" evidence="3">
    <location>
        <begin position="240"/>
        <end position="252"/>
    </location>
</feature>
<proteinExistence type="predicted"/>
<protein>
    <submittedName>
        <fullName evidence="5">ABC-F family ATP-binding cassette domain-containing protein</fullName>
    </submittedName>
</protein>
<keyword evidence="2 5" id="KW-0067">ATP-binding</keyword>
<dbReference type="PROSITE" id="PS00211">
    <property type="entry name" value="ABC_TRANSPORTER_1"/>
    <property type="match status" value="1"/>
</dbReference>
<dbReference type="CDD" id="cd03221">
    <property type="entry name" value="ABCF_EF-3"/>
    <property type="match status" value="1"/>
</dbReference>
<evidence type="ECO:0000313" key="5">
    <source>
        <dbReference type="EMBL" id="MBF8435459.1"/>
    </source>
</evidence>
<dbReference type="PROSITE" id="PS50893">
    <property type="entry name" value="ABC_TRANSPORTER_2"/>
    <property type="match status" value="1"/>
</dbReference>
<dbReference type="EMBL" id="JADPIE010000001">
    <property type="protein sequence ID" value="MBF8435459.1"/>
    <property type="molecule type" value="Genomic_DNA"/>
</dbReference>
<dbReference type="InterPro" id="IPR051309">
    <property type="entry name" value="ABCF_ATPase"/>
</dbReference>
<dbReference type="SUPFAM" id="SSF52540">
    <property type="entry name" value="P-loop containing nucleoside triphosphate hydrolases"/>
    <property type="match status" value="1"/>
</dbReference>
<dbReference type="PANTHER" id="PTHR42855">
    <property type="entry name" value="ABC TRANSPORTER ATP-BINDING SUBUNIT"/>
    <property type="match status" value="1"/>
</dbReference>
<comment type="caution">
    <text evidence="5">The sequence shown here is derived from an EMBL/GenBank/DDBJ whole genome shotgun (WGS) entry which is preliminary data.</text>
</comment>
<feature type="region of interest" description="Disordered" evidence="3">
    <location>
        <begin position="227"/>
        <end position="252"/>
    </location>
</feature>
<dbReference type="GO" id="GO:0016887">
    <property type="term" value="F:ATP hydrolysis activity"/>
    <property type="evidence" value="ECO:0007669"/>
    <property type="project" value="InterPro"/>
</dbReference>
<dbReference type="InterPro" id="IPR003439">
    <property type="entry name" value="ABC_transporter-like_ATP-bd"/>
</dbReference>
<evidence type="ECO:0000259" key="4">
    <source>
        <dbReference type="PROSITE" id="PS50893"/>
    </source>
</evidence>
<evidence type="ECO:0000256" key="2">
    <source>
        <dbReference type="ARBA" id="ARBA00022840"/>
    </source>
</evidence>
<evidence type="ECO:0000313" key="6">
    <source>
        <dbReference type="Proteomes" id="UP000621436"/>
    </source>
</evidence>
<dbReference type="Pfam" id="PF00005">
    <property type="entry name" value="ABC_tran"/>
    <property type="match status" value="1"/>
</dbReference>
<dbReference type="InterPro" id="IPR027417">
    <property type="entry name" value="P-loop_NTPase"/>
</dbReference>
<name>A0A931ARV3_9FIRM</name>
<evidence type="ECO:0000256" key="1">
    <source>
        <dbReference type="ARBA" id="ARBA00022741"/>
    </source>
</evidence>
<keyword evidence="6" id="KW-1185">Reference proteome</keyword>
<dbReference type="SMART" id="SM00382">
    <property type="entry name" value="AAA"/>
    <property type="match status" value="1"/>
</dbReference>
<dbReference type="RefSeq" id="WP_270452077.1">
    <property type="nucleotide sequence ID" value="NZ_JADPIE010000001.1"/>
</dbReference>
<sequence>MLLLEAIEIEKWIGARKLFSGINFKINQGDRIALIGRNGTGKTTLLKILLNQENDYSGRIIDKCRTAYLPQEYNYLQGQTVEEFMTEKTNNYGKFIKLMKKFGFETDFLDRNIADCSGGEQTKLQLVRLLAKEEVDLLILDEPTNHLDLKTRDWLTTFLDQFQGAVITVSHDRHFLDKVVDKIWELDQQEIKTYTGNYSDYKELKELEIQKKYKEYEKYQAEKKRLEKRKRKQQQLTQKTDSKGKRTDSFWRVTKGADSRKGRFAKRVKSLKSQLEKLNEKEKPYEHRRINPDFERQVIHDSIIVEVKRS</sequence>
<dbReference type="InterPro" id="IPR017871">
    <property type="entry name" value="ABC_transporter-like_CS"/>
</dbReference>
<feature type="domain" description="ABC transporter" evidence="4">
    <location>
        <begin position="4"/>
        <end position="213"/>
    </location>
</feature>
<dbReference type="AlphaFoldDB" id="A0A931ARV3"/>
<keyword evidence="1" id="KW-0547">Nucleotide-binding</keyword>
<gene>
    <name evidence="5" type="ORF">I0Q91_00075</name>
</gene>
<organism evidence="5 6">
    <name type="scientific">Halonatronomonas betaini</name>
    <dbReference type="NCBI Taxonomy" id="2778430"/>
    <lineage>
        <taxon>Bacteria</taxon>
        <taxon>Bacillati</taxon>
        <taxon>Bacillota</taxon>
        <taxon>Clostridia</taxon>
        <taxon>Halanaerobiales</taxon>
        <taxon>Halarsenatibacteraceae</taxon>
        <taxon>Halonatronomonas</taxon>
    </lineage>
</organism>
<accession>A0A931ARV3</accession>
<dbReference type="Proteomes" id="UP000621436">
    <property type="component" value="Unassembled WGS sequence"/>
</dbReference>
<reference evidence="5" key="1">
    <citation type="submission" date="2020-11" db="EMBL/GenBank/DDBJ databases">
        <title>Halonatronomonas betainensis gen. nov., sp. nov. a novel haloalkaliphilic representative of the family Halanaerobiacae capable of betaine degradation.</title>
        <authorList>
            <person name="Boltyanskaya Y."/>
            <person name="Kevbrin V."/>
            <person name="Detkova E."/>
            <person name="Grouzdev D.S."/>
            <person name="Koziaeva V."/>
            <person name="Zhilina T."/>
        </authorList>
    </citation>
    <scope>NUCLEOTIDE SEQUENCE</scope>
    <source>
        <strain evidence="5">Z-7014</strain>
    </source>
</reference>
<evidence type="ECO:0000256" key="3">
    <source>
        <dbReference type="SAM" id="MobiDB-lite"/>
    </source>
</evidence>
<dbReference type="GO" id="GO:0005524">
    <property type="term" value="F:ATP binding"/>
    <property type="evidence" value="ECO:0007669"/>
    <property type="project" value="UniProtKB-KW"/>
</dbReference>
<dbReference type="InterPro" id="IPR003593">
    <property type="entry name" value="AAA+_ATPase"/>
</dbReference>